<feature type="compositionally biased region" description="Low complexity" evidence="6">
    <location>
        <begin position="365"/>
        <end position="374"/>
    </location>
</feature>
<dbReference type="Proteomes" id="UP000314980">
    <property type="component" value="Unassembled WGS sequence"/>
</dbReference>
<feature type="region of interest" description="Disordered" evidence="6">
    <location>
        <begin position="443"/>
        <end position="515"/>
    </location>
</feature>
<dbReference type="PROSITE" id="PS51293">
    <property type="entry name" value="SANT"/>
    <property type="match status" value="1"/>
</dbReference>
<evidence type="ECO:0000313" key="12">
    <source>
        <dbReference type="RefSeq" id="XP_018546568.1"/>
    </source>
</evidence>
<dbReference type="AlphaFoldDB" id="A0A4W6EL95"/>
<dbReference type="InterPro" id="IPR017884">
    <property type="entry name" value="SANT_dom"/>
</dbReference>
<reference evidence="11" key="1">
    <citation type="submission" date="2015-09" db="EMBL/GenBank/DDBJ databases">
        <authorList>
            <person name="Sai Rama Sridatta P."/>
        </authorList>
    </citation>
    <scope>NUCLEOTIDE SEQUENCE [LARGE SCALE GENOMIC DNA]</scope>
</reference>
<dbReference type="Ensembl" id="ENSLCAT00010039900.1">
    <property type="protein sequence ID" value="ENSLCAP00010038981.1"/>
    <property type="gene ID" value="ENSLCAG00010018230.1"/>
</dbReference>
<sequence>MDDRSSTQSFPNVHHHRHRPSFHLTLPSLQSPEAGYQPTLDSLEQYGSRGEESTTPFPTPNTPSGGRRGSNGGNRVFQNTSGSGLDGDISLGGPLDRDSRLGSHFPDTWCGGSKKEEVWEDGESCESAADDFYGSINDVFYTMNCGSEEGLQRKPRANYNNYAQVSCEAKSQTVYNREANISHFTKQTTSHNRSVAGSFSESSVDYCRTDSRVSDNYLGREEDYGSSCGSGEDQLQPAEVEGPWLSVSPSNQNGEGRWRGAAETLTLVSGCLPQRSPIAINSGTYTQKLDSFSEAFLSQRKRRFPVIPGGDSSGQIWEFGVRRGESPGPVKSRHSCAFDSDSYLPPSSSSSPAHPSLPSFPSPPTSSQLMSSVLSPPPTPLPPPSHSPSKMDSPGAFGGTGHSVSQGGESLGTLQFFTSRQSLPSVPSGMLWKFPLLSHCFPQSSGDPNSSEGNLRSSHGADYGNATAPHNILQSPESSFFTSSSHRSSLHPPPRNLCPLNNPSLHLPSTPSHLSSQHYEAAEKIAPSLVIQKAKNGPASVNQSQLQQQASPVYTGTPFPSILHSISGQKRGHYTPRPLLNPARRGTGLYSSLSSHREDKTACGEEEEECGVLQYVNVGYEFQAELPPCFVDGKGSGVWSPEEDSPREQLLWKPWAELEESANLQNQVEKLLSMCSSSCLPGGGSNTELALHCLHYCHGNTMATLEMLLFSQPSPTGDYHYSGSDFWTDTEKSLLSTTLGTYGKDFSLIQKMVRTKTASQCIEFYYLSKKLLDKQKKQKEEENRDGELELQKSETPICQPVDRQFGLEEVVPVPSLASFFPCKLCGKMFYKIKSRNAHMKIHRQPQEDWTDRRLQHQLLTQRLALNRAANLMPTSGSNLLPPQAPVLTFASAGLAGTSSNNTNADNILNSVTNSNAINPNNVSVLDPSTAVTYSNIAASNSHVVTDIDASDSNQRESTTILPFHQSWGSFGQNLNPAAFYCSTEGKEDTGAGTAAVKEQINWQ</sequence>
<dbReference type="PANTHER" id="PTHR16089:SF43">
    <property type="match status" value="1"/>
</dbReference>
<dbReference type="SMART" id="SM00717">
    <property type="entry name" value="SANT"/>
    <property type="match status" value="1"/>
</dbReference>
<dbReference type="GO" id="GO:0003714">
    <property type="term" value="F:transcription corepressor activity"/>
    <property type="evidence" value="ECO:0007669"/>
    <property type="project" value="TreeGrafter"/>
</dbReference>
<evidence type="ECO:0000313" key="11">
    <source>
        <dbReference type="Proteomes" id="UP000314980"/>
    </source>
</evidence>
<comment type="subcellular location">
    <subcellularLocation>
        <location evidence="1">Nucleus</location>
    </subcellularLocation>
</comment>
<evidence type="ECO:0000256" key="5">
    <source>
        <dbReference type="PROSITE-ProRule" id="PRU00042"/>
    </source>
</evidence>
<feature type="domain" description="SANT" evidence="9">
    <location>
        <begin position="722"/>
        <end position="773"/>
    </location>
</feature>
<dbReference type="GO" id="GO:0005667">
    <property type="term" value="C:transcription regulator complex"/>
    <property type="evidence" value="ECO:0007669"/>
    <property type="project" value="TreeGrafter"/>
</dbReference>
<dbReference type="SUPFAM" id="SSF46689">
    <property type="entry name" value="Homeodomain-like"/>
    <property type="match status" value="1"/>
</dbReference>
<dbReference type="InterPro" id="IPR013087">
    <property type="entry name" value="Znf_C2H2_type"/>
</dbReference>
<name>A0A4W6EL95_LATCA</name>
<dbReference type="InterPro" id="IPR051066">
    <property type="entry name" value="Trans_reg/Corepressor"/>
</dbReference>
<feature type="region of interest" description="Disordered" evidence="6">
    <location>
        <begin position="320"/>
        <end position="408"/>
    </location>
</feature>
<feature type="compositionally biased region" description="Low complexity" evidence="6">
    <location>
        <begin position="475"/>
        <end position="487"/>
    </location>
</feature>
<feature type="domain" description="C2H2-type" evidence="7">
    <location>
        <begin position="820"/>
        <end position="847"/>
    </location>
</feature>
<dbReference type="InterPro" id="IPR000949">
    <property type="entry name" value="ELM2_dom"/>
</dbReference>
<dbReference type="Proteomes" id="UP000694890">
    <property type="component" value="Linkage group LG15"/>
</dbReference>
<keyword evidence="4" id="KW-0539">Nucleus</keyword>
<dbReference type="InterPro" id="IPR001005">
    <property type="entry name" value="SANT/Myb"/>
</dbReference>
<feature type="compositionally biased region" description="Polar residues" evidence="6">
    <location>
        <begin position="443"/>
        <end position="457"/>
    </location>
</feature>
<gene>
    <name evidence="10 12 13" type="primary">LOC108893191</name>
</gene>
<evidence type="ECO:0000256" key="4">
    <source>
        <dbReference type="ARBA" id="ARBA00023242"/>
    </source>
</evidence>
<evidence type="ECO:0000313" key="13">
    <source>
        <dbReference type="RefSeq" id="XP_018546575.1"/>
    </source>
</evidence>
<dbReference type="PROSITE" id="PS00028">
    <property type="entry name" value="ZINC_FINGER_C2H2_1"/>
    <property type="match status" value="1"/>
</dbReference>
<dbReference type="GO" id="GO:0000118">
    <property type="term" value="C:histone deacetylase complex"/>
    <property type="evidence" value="ECO:0007669"/>
    <property type="project" value="TreeGrafter"/>
</dbReference>
<dbReference type="KEGG" id="lcf:108893191"/>
<feature type="compositionally biased region" description="Polar residues" evidence="6">
    <location>
        <begin position="1"/>
        <end position="11"/>
    </location>
</feature>
<dbReference type="GO" id="GO:0008270">
    <property type="term" value="F:zinc ion binding"/>
    <property type="evidence" value="ECO:0007669"/>
    <property type="project" value="UniProtKB-KW"/>
</dbReference>
<feature type="compositionally biased region" description="Pro residues" evidence="6">
    <location>
        <begin position="375"/>
        <end position="386"/>
    </location>
</feature>
<accession>A0A4W6EL95</accession>
<reference evidence="12 13" key="2">
    <citation type="submission" date="2025-04" db="UniProtKB">
        <authorList>
            <consortium name="RefSeq"/>
        </authorList>
    </citation>
    <scope>IDENTIFICATION</scope>
    <source>
        <tissue evidence="12 13">Brain</tissue>
    </source>
</reference>
<dbReference type="PROSITE" id="PS51156">
    <property type="entry name" value="ELM2"/>
    <property type="match status" value="1"/>
</dbReference>
<dbReference type="GeneTree" id="ENSGT00940000160303"/>
<feature type="compositionally biased region" description="Low complexity" evidence="6">
    <location>
        <begin position="81"/>
        <end position="94"/>
    </location>
</feature>
<feature type="compositionally biased region" description="Low complexity" evidence="6">
    <location>
        <begin position="340"/>
        <end position="357"/>
    </location>
</feature>
<organism evidence="10 11">
    <name type="scientific">Lates calcarifer</name>
    <name type="common">Barramundi</name>
    <name type="synonym">Holocentrus calcarifer</name>
    <dbReference type="NCBI Taxonomy" id="8187"/>
    <lineage>
        <taxon>Eukaryota</taxon>
        <taxon>Metazoa</taxon>
        <taxon>Chordata</taxon>
        <taxon>Craniata</taxon>
        <taxon>Vertebrata</taxon>
        <taxon>Euteleostomi</taxon>
        <taxon>Actinopterygii</taxon>
        <taxon>Neopterygii</taxon>
        <taxon>Teleostei</taxon>
        <taxon>Neoteleostei</taxon>
        <taxon>Acanthomorphata</taxon>
        <taxon>Carangaria</taxon>
        <taxon>Carangaria incertae sedis</taxon>
        <taxon>Centropomidae</taxon>
        <taxon>Lates</taxon>
    </lineage>
</organism>
<dbReference type="RefSeq" id="XP_018546568.1">
    <property type="nucleotide sequence ID" value="XM_018691052.2"/>
</dbReference>
<evidence type="ECO:0000256" key="1">
    <source>
        <dbReference type="ARBA" id="ARBA00004123"/>
    </source>
</evidence>
<evidence type="ECO:0000256" key="2">
    <source>
        <dbReference type="ARBA" id="ARBA00023015"/>
    </source>
</evidence>
<dbReference type="OrthoDB" id="10258692at2759"/>
<evidence type="ECO:0000259" key="7">
    <source>
        <dbReference type="PROSITE" id="PS50157"/>
    </source>
</evidence>
<keyword evidence="11" id="KW-1185">Reference proteome</keyword>
<proteinExistence type="predicted"/>
<dbReference type="PANTHER" id="PTHR16089">
    <property type="entry name" value="REST COREPRESSOR COREST PROTEIN-RELATED"/>
    <property type="match status" value="1"/>
</dbReference>
<dbReference type="GO" id="GO:0006357">
    <property type="term" value="P:regulation of transcription by RNA polymerase II"/>
    <property type="evidence" value="ECO:0007669"/>
    <property type="project" value="TreeGrafter"/>
</dbReference>
<evidence type="ECO:0000313" key="10">
    <source>
        <dbReference type="Ensembl" id="ENSLCAP00010038981.1"/>
    </source>
</evidence>
<dbReference type="PROSITE" id="PS50157">
    <property type="entry name" value="ZINC_FINGER_C2H2_2"/>
    <property type="match status" value="1"/>
</dbReference>
<reference evidence="10" key="3">
    <citation type="submission" date="2025-05" db="UniProtKB">
        <authorList>
            <consortium name="Ensembl"/>
        </authorList>
    </citation>
    <scope>IDENTIFICATION</scope>
</reference>
<feature type="compositionally biased region" description="Low complexity" evidence="6">
    <location>
        <begin position="497"/>
        <end position="515"/>
    </location>
</feature>
<dbReference type="SMART" id="SM01189">
    <property type="entry name" value="ELM2"/>
    <property type="match status" value="1"/>
</dbReference>
<dbReference type="InterPro" id="IPR009057">
    <property type="entry name" value="Homeodomain-like_sf"/>
</dbReference>
<keyword evidence="5" id="KW-0862">Zinc</keyword>
<dbReference type="GeneID" id="108893191"/>
<evidence type="ECO:0000256" key="3">
    <source>
        <dbReference type="ARBA" id="ARBA00023163"/>
    </source>
</evidence>
<evidence type="ECO:0000259" key="8">
    <source>
        <dbReference type="PROSITE" id="PS51156"/>
    </source>
</evidence>
<keyword evidence="5" id="KW-0479">Metal-binding</keyword>
<dbReference type="STRING" id="8187.ENSLCAP00010038981"/>
<protein>
    <submittedName>
        <fullName evidence="12 13">Transcriptional-regulating factor 1</fullName>
    </submittedName>
</protein>
<evidence type="ECO:0000256" key="6">
    <source>
        <dbReference type="SAM" id="MobiDB-lite"/>
    </source>
</evidence>
<keyword evidence="2" id="KW-0805">Transcription regulation</keyword>
<dbReference type="RefSeq" id="XP_018546575.1">
    <property type="nucleotide sequence ID" value="XM_018691059.2"/>
</dbReference>
<keyword evidence="5" id="KW-0863">Zinc-finger</keyword>
<feature type="region of interest" description="Disordered" evidence="6">
    <location>
        <begin position="1"/>
        <end position="107"/>
    </location>
</feature>
<dbReference type="Gene3D" id="1.10.10.60">
    <property type="entry name" value="Homeodomain-like"/>
    <property type="match status" value="1"/>
</dbReference>
<keyword evidence="3" id="KW-0804">Transcription</keyword>
<dbReference type="InParanoid" id="A0A4W6EL95"/>
<evidence type="ECO:0000259" key="9">
    <source>
        <dbReference type="PROSITE" id="PS51293"/>
    </source>
</evidence>
<feature type="domain" description="ELM2" evidence="8">
    <location>
        <begin position="614"/>
        <end position="712"/>
    </location>
</feature>